<dbReference type="GO" id="GO:0000976">
    <property type="term" value="F:transcription cis-regulatory region binding"/>
    <property type="evidence" value="ECO:0007669"/>
    <property type="project" value="TreeGrafter"/>
</dbReference>
<dbReference type="InterPro" id="IPR028082">
    <property type="entry name" value="Peripla_BP_I"/>
</dbReference>
<keyword evidence="1" id="KW-0678">Repressor</keyword>
<evidence type="ECO:0000313" key="7">
    <source>
        <dbReference type="Proteomes" id="UP000003191"/>
    </source>
</evidence>
<dbReference type="Proteomes" id="UP000003191">
    <property type="component" value="Unassembled WGS sequence"/>
</dbReference>
<dbReference type="HOGENOM" id="CLU_1313416_0_0_11"/>
<sequence length="227" mass="24023">MIAGNFTEPACFLGEEAHMTANEPAESSSASIVNVAAIANVSTATVSRVLSGKRTKDDDIARRVRAAAHSLNYSVNFAASALRSTVTRTIGLIVPSVQDPFSARLIDTLEPLVNQSGRQLALSVGRTPEVQKERIVLMAARHVDGLIVVPLPGIDLGDVLAQYAQEIPAVQIGGLQHTAFTSDPAPIQPALQQIADEILRLLADQSNTPVHVNLPSRLIAPGSQDAE</sequence>
<dbReference type="STRING" id="1685.RY69_1862"/>
<dbReference type="PATRIC" id="fig|518634.7.peg.226"/>
<dbReference type="InterPro" id="IPR010982">
    <property type="entry name" value="Lambda_DNA-bd_dom_sf"/>
</dbReference>
<dbReference type="SUPFAM" id="SSF53822">
    <property type="entry name" value="Periplasmic binding protein-like I"/>
    <property type="match status" value="1"/>
</dbReference>
<dbReference type="Gene3D" id="1.10.260.40">
    <property type="entry name" value="lambda repressor-like DNA-binding domains"/>
    <property type="match status" value="1"/>
</dbReference>
<dbReference type="EMBL" id="ACCG02000005">
    <property type="protein sequence ID" value="EFE89799.1"/>
    <property type="molecule type" value="Genomic_DNA"/>
</dbReference>
<feature type="domain" description="HTH lacI-type" evidence="5">
    <location>
        <begin position="30"/>
        <end position="84"/>
    </location>
</feature>
<dbReference type="PANTHER" id="PTHR30146:SF148">
    <property type="entry name" value="HTH-TYPE TRANSCRIPTIONAL REPRESSOR PURR-RELATED"/>
    <property type="match status" value="1"/>
</dbReference>
<gene>
    <name evidence="6" type="ORF">BIFBRE_03067</name>
</gene>
<dbReference type="Pfam" id="PF00356">
    <property type="entry name" value="LacI"/>
    <property type="match status" value="1"/>
</dbReference>
<evidence type="ECO:0000256" key="2">
    <source>
        <dbReference type="ARBA" id="ARBA00023015"/>
    </source>
</evidence>
<dbReference type="InterPro" id="IPR000843">
    <property type="entry name" value="HTH_LacI"/>
</dbReference>
<evidence type="ECO:0000256" key="4">
    <source>
        <dbReference type="ARBA" id="ARBA00023163"/>
    </source>
</evidence>
<keyword evidence="2" id="KW-0805">Transcription regulation</keyword>
<proteinExistence type="predicted"/>
<dbReference type="PROSITE" id="PS50932">
    <property type="entry name" value="HTH_LACI_2"/>
    <property type="match status" value="1"/>
</dbReference>
<dbReference type="SUPFAM" id="SSF47413">
    <property type="entry name" value="lambda repressor-like DNA-binding domains"/>
    <property type="match status" value="1"/>
</dbReference>
<accession>D4BLY0</accession>
<keyword evidence="7" id="KW-1185">Reference proteome</keyword>
<evidence type="ECO:0000256" key="3">
    <source>
        <dbReference type="ARBA" id="ARBA00023125"/>
    </source>
</evidence>
<comment type="caution">
    <text evidence="6">The sequence shown here is derived from an EMBL/GenBank/DDBJ whole genome shotgun (WGS) entry which is preliminary data.</text>
</comment>
<reference evidence="6 7" key="1">
    <citation type="submission" date="2010-02" db="EMBL/GenBank/DDBJ databases">
        <authorList>
            <person name="Weinstock G."/>
            <person name="Sodergren E."/>
            <person name="Clifton S."/>
            <person name="Fulton L."/>
            <person name="Fulton B."/>
            <person name="Courtney L."/>
            <person name="Fronick C."/>
            <person name="Harrison M."/>
            <person name="Strong C."/>
            <person name="Farmer C."/>
            <person name="Delahaunty K."/>
            <person name="Markovic C."/>
            <person name="Hall O."/>
            <person name="Minx P."/>
            <person name="Tomlinson C."/>
            <person name="Mitreva M."/>
            <person name="Nelson J."/>
            <person name="Hou S."/>
            <person name="Wollam A."/>
            <person name="Pepin K.H."/>
            <person name="Johnson M."/>
            <person name="Bhonagiri V."/>
            <person name="Zhang X."/>
            <person name="Suruliraj S."/>
            <person name="Warren W."/>
            <person name="Chinwalla A."/>
            <person name="Mardis E.R."/>
            <person name="Wilson R.K."/>
        </authorList>
    </citation>
    <scope>NUCLEOTIDE SEQUENCE [LARGE SCALE GENOMIC DNA]</scope>
    <source>
        <strain evidence="6 7">DSM 20213</strain>
    </source>
</reference>
<name>D4BLY0_BIFBR</name>
<keyword evidence="4" id="KW-0804">Transcription</keyword>
<keyword evidence="3" id="KW-0238">DNA-binding</keyword>
<dbReference type="AlphaFoldDB" id="D4BLY0"/>
<dbReference type="CDD" id="cd01392">
    <property type="entry name" value="HTH_LacI"/>
    <property type="match status" value="1"/>
</dbReference>
<dbReference type="PANTHER" id="PTHR30146">
    <property type="entry name" value="LACI-RELATED TRANSCRIPTIONAL REPRESSOR"/>
    <property type="match status" value="1"/>
</dbReference>
<protein>
    <submittedName>
        <fullName evidence="6">Transcriptional regulator, LacI family</fullName>
    </submittedName>
</protein>
<evidence type="ECO:0000259" key="5">
    <source>
        <dbReference type="PROSITE" id="PS50932"/>
    </source>
</evidence>
<organism evidence="6 7">
    <name type="scientific">Bifidobacterium breve DSM 20213 = JCM 1192</name>
    <dbReference type="NCBI Taxonomy" id="518634"/>
    <lineage>
        <taxon>Bacteria</taxon>
        <taxon>Bacillati</taxon>
        <taxon>Actinomycetota</taxon>
        <taxon>Actinomycetes</taxon>
        <taxon>Bifidobacteriales</taxon>
        <taxon>Bifidobacteriaceae</taxon>
        <taxon>Bifidobacterium</taxon>
    </lineage>
</organism>
<dbReference type="GO" id="GO:0003700">
    <property type="term" value="F:DNA-binding transcription factor activity"/>
    <property type="evidence" value="ECO:0007669"/>
    <property type="project" value="TreeGrafter"/>
</dbReference>
<dbReference type="Gene3D" id="3.40.50.2300">
    <property type="match status" value="1"/>
</dbReference>
<dbReference type="SMART" id="SM00354">
    <property type="entry name" value="HTH_LACI"/>
    <property type="match status" value="1"/>
</dbReference>
<evidence type="ECO:0000256" key="1">
    <source>
        <dbReference type="ARBA" id="ARBA00022491"/>
    </source>
</evidence>
<evidence type="ECO:0000313" key="6">
    <source>
        <dbReference type="EMBL" id="EFE89799.1"/>
    </source>
</evidence>